<dbReference type="InterPro" id="IPR027417">
    <property type="entry name" value="P-loop_NTPase"/>
</dbReference>
<keyword evidence="7 10" id="KW-0378">Hydrolase</keyword>
<dbReference type="InterPro" id="IPR007409">
    <property type="entry name" value="Restrct_endonuc_type1_HsdR_N"/>
</dbReference>
<gene>
    <name evidence="12" type="ORF">IFE08_00955</name>
</gene>
<evidence type="ECO:0000256" key="7">
    <source>
        <dbReference type="ARBA" id="ARBA00022801"/>
    </source>
</evidence>
<dbReference type="REBASE" id="454297">
    <property type="entry name" value="TpeKS1ORF980P"/>
</dbReference>
<organism evidence="12 13">
    <name type="scientific">Treponema pedis</name>
    <dbReference type="NCBI Taxonomy" id="409322"/>
    <lineage>
        <taxon>Bacteria</taxon>
        <taxon>Pseudomonadati</taxon>
        <taxon>Spirochaetota</taxon>
        <taxon>Spirochaetia</taxon>
        <taxon>Spirochaetales</taxon>
        <taxon>Treponemataceae</taxon>
        <taxon>Treponema</taxon>
    </lineage>
</organism>
<dbReference type="SUPFAM" id="SSF52540">
    <property type="entry name" value="P-loop containing nucleoside triphosphate hydrolases"/>
    <property type="match status" value="1"/>
</dbReference>
<dbReference type="InterPro" id="IPR040980">
    <property type="entry name" value="SWI2_SNF2"/>
</dbReference>
<proteinExistence type="inferred from homology"/>
<dbReference type="AlphaFoldDB" id="A0A7S7AWS0"/>
<evidence type="ECO:0000259" key="11">
    <source>
        <dbReference type="PROSITE" id="PS51192"/>
    </source>
</evidence>
<keyword evidence="9 10" id="KW-0238">DNA-binding</keyword>
<keyword evidence="6" id="KW-0255">Endonuclease</keyword>
<dbReference type="GO" id="GO:0003677">
    <property type="term" value="F:DNA binding"/>
    <property type="evidence" value="ECO:0007669"/>
    <property type="project" value="UniProtKB-KW"/>
</dbReference>
<evidence type="ECO:0000313" key="12">
    <source>
        <dbReference type="EMBL" id="QOW61024.1"/>
    </source>
</evidence>
<keyword evidence="4 10" id="KW-0547">Nucleotide-binding</keyword>
<dbReference type="Proteomes" id="UP000593915">
    <property type="component" value="Chromosome"/>
</dbReference>
<evidence type="ECO:0000256" key="10">
    <source>
        <dbReference type="RuleBase" id="RU364115"/>
    </source>
</evidence>
<evidence type="ECO:0000256" key="2">
    <source>
        <dbReference type="ARBA" id="ARBA00008598"/>
    </source>
</evidence>
<reference evidence="12 13" key="1">
    <citation type="submission" date="2020-09" db="EMBL/GenBank/DDBJ databases">
        <title>Characterization of Treponema spp. from bovine digital dermatitis in Korea.</title>
        <authorList>
            <person name="Espiritu H.M."/>
            <person name="Cho Y.I."/>
            <person name="Mamuad L."/>
        </authorList>
    </citation>
    <scope>NUCLEOTIDE SEQUENCE [LARGE SCALE GENOMIC DNA]</scope>
    <source>
        <strain evidence="12 13">KS1</strain>
    </source>
</reference>
<dbReference type="GO" id="GO:0009307">
    <property type="term" value="P:DNA restriction-modification system"/>
    <property type="evidence" value="ECO:0007669"/>
    <property type="project" value="UniProtKB-KW"/>
</dbReference>
<dbReference type="GO" id="GO:0009035">
    <property type="term" value="F:type I site-specific deoxyribonuclease activity"/>
    <property type="evidence" value="ECO:0007669"/>
    <property type="project" value="UniProtKB-EC"/>
</dbReference>
<evidence type="ECO:0000256" key="3">
    <source>
        <dbReference type="ARBA" id="ARBA00022722"/>
    </source>
</evidence>
<comment type="similarity">
    <text evidence="2 10">Belongs to the HsdR family.</text>
</comment>
<dbReference type="NCBIfam" id="TIGR00348">
    <property type="entry name" value="hsdR"/>
    <property type="match status" value="1"/>
</dbReference>
<dbReference type="Pfam" id="PF18766">
    <property type="entry name" value="SWI2_SNF2"/>
    <property type="match status" value="1"/>
</dbReference>
<comment type="function">
    <text evidence="10">Subunit R is required for both nuclease and ATPase activities, but not for modification.</text>
</comment>
<sequence>MPKINETERQTQKRILDLFCNSEKLNYTYAGNLSGKSNTNIKEAELTAWLTSSQGGGYSKPFAQKAVTELQKTADSMEHGLYTANKNVYERLKYGIKIAERSGEPERTVYVIDWDNPLNNIFSIAEEVTIKSGAERRPDLVVYVNGIALAVIELKKASVSVMEGIRQNISNQEELFNKPFFTTVQFCMAGNYTEGLRYGTVETKEQYYLEWKNDTVHTEAQPLDEVSLAVLERCKNFPDKFDVQTFSMFYKYRFLDLIHNFIIFDSGQKKVCRHNQFFGIKKAQMKLAQKQGGIIWHTQGSGKTLTMIWLSKWILTQNPNARVLIITDRNELDDQIEKKYIGVDENIKRTTSCSDLIEKLQNTSNRLMCSLIHKFGVHGHTESDEQNAVAAKKSVDKFIQELRDALPKNFKAAGDFIVFVDECHRTQSGLLHIGMKEILPHAIFIGFTGTPLLIKDKKTSLEVFSPGYIHTYKYDEAVADKAVLDLRYEARDIEQIITAQEKIDDYFNAKTRGLNDTAKATLKSLWANMQNVYSSRKRLEVIAEDIISDFTIKNRLRSGNGNAILAANTIYDACKYYEILKAKGFNRCAIITSFVPEQNKLSTESNDSEEFKKYTVYKEMLGGQSIEKFEEEAKREFIETPAKMQLLIVVDKLLTGFDAPKCTYLYIDKSMQDHGLFQAICRVNRLDSEEKEFGYIIDYKQLFGSLKDALQKYTSGAFEGFDEEDIKDFLKDRLTEGRKYLEKILEELEDLCCGIPKTRPDMLDYIHYFCGADGISSIDDEIYSKSREKLYKSVNKLIRAYAEIKGDMEDAGYTFEQRSIIDEKVRFYISLKMEIGRASGDFIDLKSYESDMRYLIDTYIKADDSRKLGAFDDFTLLDFILIQAEKLKGENKDAAAEIIENNIRKKIVEKQLMNPKYYAKLSAILMELVEQRRQAAHSYEELLNKYIALVKKSEQPENNTDYPKSIRTSGARRAFYDNFGNDEQLAVALDTAIRESKEADFRYNKVKEKKIKRAIYNIIADKNKVDDIYNLAVQQPEY</sequence>
<dbReference type="Gene3D" id="3.90.1570.50">
    <property type="match status" value="1"/>
</dbReference>
<dbReference type="RefSeq" id="WP_194076445.1">
    <property type="nucleotide sequence ID" value="NZ_CP061839.1"/>
</dbReference>
<evidence type="ECO:0000256" key="6">
    <source>
        <dbReference type="ARBA" id="ARBA00022759"/>
    </source>
</evidence>
<accession>A0A7S7AWS0</accession>
<dbReference type="InterPro" id="IPR004473">
    <property type="entry name" value="Restrct_endonuc_typeI_HsdR"/>
</dbReference>
<dbReference type="InterPro" id="IPR055180">
    <property type="entry name" value="HsdR_RecA-like_helicase_dom_2"/>
</dbReference>
<evidence type="ECO:0000256" key="9">
    <source>
        <dbReference type="ARBA" id="ARBA00023125"/>
    </source>
</evidence>
<keyword evidence="5 10" id="KW-0680">Restriction system</keyword>
<dbReference type="PANTHER" id="PTHR30195">
    <property type="entry name" value="TYPE I SITE-SPECIFIC DEOXYRIBONUCLEASE PROTEIN SUBUNIT M AND R"/>
    <property type="match status" value="1"/>
</dbReference>
<feature type="domain" description="Helicase ATP-binding" evidence="11">
    <location>
        <begin position="284"/>
        <end position="469"/>
    </location>
</feature>
<dbReference type="PANTHER" id="PTHR30195:SF15">
    <property type="entry name" value="TYPE I RESTRICTION ENZYME HINDI ENDONUCLEASE SUBUNIT"/>
    <property type="match status" value="1"/>
</dbReference>
<comment type="catalytic activity">
    <reaction evidence="1 10">
        <text>Endonucleolytic cleavage of DNA to give random double-stranded fragments with terminal 5'-phosphates, ATP is simultaneously hydrolyzed.</text>
        <dbReference type="EC" id="3.1.21.3"/>
    </reaction>
</comment>
<dbReference type="SMART" id="SM00487">
    <property type="entry name" value="DEXDc"/>
    <property type="match status" value="1"/>
</dbReference>
<dbReference type="InterPro" id="IPR051268">
    <property type="entry name" value="Type-I_R_enzyme_R_subunit"/>
</dbReference>
<evidence type="ECO:0000256" key="4">
    <source>
        <dbReference type="ARBA" id="ARBA00022741"/>
    </source>
</evidence>
<dbReference type="GO" id="GO:0005524">
    <property type="term" value="F:ATP binding"/>
    <property type="evidence" value="ECO:0007669"/>
    <property type="project" value="UniProtKB-KW"/>
</dbReference>
<dbReference type="CDD" id="cd22332">
    <property type="entry name" value="HsdR_N"/>
    <property type="match status" value="1"/>
</dbReference>
<keyword evidence="8 10" id="KW-0067">ATP-binding</keyword>
<evidence type="ECO:0000256" key="5">
    <source>
        <dbReference type="ARBA" id="ARBA00022747"/>
    </source>
</evidence>
<evidence type="ECO:0000256" key="1">
    <source>
        <dbReference type="ARBA" id="ARBA00000851"/>
    </source>
</evidence>
<dbReference type="Gene3D" id="3.40.50.300">
    <property type="entry name" value="P-loop containing nucleotide triphosphate hydrolases"/>
    <property type="match status" value="2"/>
</dbReference>
<protein>
    <recommendedName>
        <fullName evidence="10">Type I restriction enzyme endonuclease subunit</fullName>
        <shortName evidence="10">R protein</shortName>
        <ecNumber evidence="10">3.1.21.3</ecNumber>
    </recommendedName>
</protein>
<dbReference type="Pfam" id="PF04313">
    <property type="entry name" value="HSDR_N"/>
    <property type="match status" value="1"/>
</dbReference>
<evidence type="ECO:0000313" key="13">
    <source>
        <dbReference type="Proteomes" id="UP000593915"/>
    </source>
</evidence>
<evidence type="ECO:0000256" key="8">
    <source>
        <dbReference type="ARBA" id="ARBA00022840"/>
    </source>
</evidence>
<keyword evidence="3" id="KW-0540">Nuclease</keyword>
<dbReference type="CDD" id="cd18030">
    <property type="entry name" value="DEXHc_RE_I_HsdR"/>
    <property type="match status" value="1"/>
</dbReference>
<dbReference type="PROSITE" id="PS51192">
    <property type="entry name" value="HELICASE_ATP_BIND_1"/>
    <property type="match status" value="1"/>
</dbReference>
<comment type="subunit">
    <text evidence="10">The type I restriction/modification system is composed of three polypeptides R, M and S.</text>
</comment>
<dbReference type="EC" id="3.1.21.3" evidence="10"/>
<dbReference type="EMBL" id="CP061839">
    <property type="protein sequence ID" value="QOW61024.1"/>
    <property type="molecule type" value="Genomic_DNA"/>
</dbReference>
<dbReference type="Pfam" id="PF22679">
    <property type="entry name" value="T1R_D3-like"/>
    <property type="match status" value="1"/>
</dbReference>
<name>A0A7S7AWS0_9SPIR</name>
<dbReference type="InterPro" id="IPR014001">
    <property type="entry name" value="Helicase_ATP-bd"/>
</dbReference>
<dbReference type="CDD" id="cd18800">
    <property type="entry name" value="SF2_C_EcoR124I-like"/>
    <property type="match status" value="1"/>
</dbReference>